<keyword evidence="1" id="KW-0175">Coiled coil</keyword>
<gene>
    <name evidence="2" type="ORF">CWS20_19150</name>
</gene>
<feature type="coiled-coil region" evidence="1">
    <location>
        <begin position="15"/>
        <end position="42"/>
    </location>
</feature>
<keyword evidence="3" id="KW-1185">Reference proteome</keyword>
<reference evidence="2 3" key="1">
    <citation type="journal article" date="2010" name="Int. J. Syst. Evol. Microbiol.">
        <title>Bacillus horneckiae sp. nov., isolated from a spacecraft-assembly clean room.</title>
        <authorList>
            <person name="Vaishampayan P."/>
            <person name="Probst A."/>
            <person name="Krishnamurthi S."/>
            <person name="Ghosh S."/>
            <person name="Osman S."/>
            <person name="McDowall A."/>
            <person name="Ruckmani A."/>
            <person name="Mayilraj S."/>
            <person name="Venkateswaran K."/>
        </authorList>
    </citation>
    <scope>NUCLEOTIDE SEQUENCE [LARGE SCALE GENOMIC DNA]</scope>
    <source>
        <strain evidence="3">1PO1SC</strain>
    </source>
</reference>
<comment type="caution">
    <text evidence="2">The sequence shown here is derived from an EMBL/GenBank/DDBJ whole genome shotgun (WGS) entry which is preliminary data.</text>
</comment>
<dbReference type="EMBL" id="PISD01000046">
    <property type="protein sequence ID" value="PKG27282.1"/>
    <property type="molecule type" value="Genomic_DNA"/>
</dbReference>
<dbReference type="Proteomes" id="UP000233343">
    <property type="component" value="Unassembled WGS sequence"/>
</dbReference>
<protein>
    <submittedName>
        <fullName evidence="2">Uncharacterized protein</fullName>
    </submittedName>
</protein>
<dbReference type="RefSeq" id="WP_066200479.1">
    <property type="nucleotide sequence ID" value="NZ_JAFDQP010000009.1"/>
</dbReference>
<evidence type="ECO:0000313" key="2">
    <source>
        <dbReference type="EMBL" id="PKG27282.1"/>
    </source>
</evidence>
<evidence type="ECO:0000256" key="1">
    <source>
        <dbReference type="SAM" id="Coils"/>
    </source>
</evidence>
<name>A0A2N0ZCP8_9BACI</name>
<proteinExistence type="predicted"/>
<sequence>MKPNMVEKDELLLMLKDIYSQLEELELVLEESLTNIREEMHDQQAEQLLTCSGKLESIEERSGNREEVKERAVPKVLKYKLGYR</sequence>
<evidence type="ECO:0000313" key="3">
    <source>
        <dbReference type="Proteomes" id="UP000233343"/>
    </source>
</evidence>
<organism evidence="2 3">
    <name type="scientific">Cytobacillus horneckiae</name>
    <dbReference type="NCBI Taxonomy" id="549687"/>
    <lineage>
        <taxon>Bacteria</taxon>
        <taxon>Bacillati</taxon>
        <taxon>Bacillota</taxon>
        <taxon>Bacilli</taxon>
        <taxon>Bacillales</taxon>
        <taxon>Bacillaceae</taxon>
        <taxon>Cytobacillus</taxon>
    </lineage>
</organism>
<accession>A0A2N0ZCP8</accession>
<dbReference type="AlphaFoldDB" id="A0A2N0ZCP8"/>